<organismHost>
    <name type="scientific">Lepidoptera</name>
    <name type="common">moths &amp; butterflies</name>
    <dbReference type="NCBI Taxonomy" id="7088"/>
</organismHost>
<reference evidence="3" key="3">
    <citation type="submission" date="2021-05" db="EMBL/GenBank/DDBJ databases">
        <title>Genome sequence of the Spodoptera frugiperda multiple nucleopolyhedrovirus (SfMNPV) isolated from the fall armyworm, Spodoptera frugiperda, in Nigeria, Africa.</title>
        <authorList>
            <person name="Wennmann J.T."/>
            <person name="Tepa-Yotto G.T."/>
            <person name="Jehle J.A."/>
            <person name="Goergen G."/>
        </authorList>
    </citation>
    <scope>NUCLEOTIDE SEQUENCE</scope>
    <source>
        <strain evidence="3">KA1</strain>
    </source>
</reference>
<dbReference type="EMBL" id="MZ292981">
    <property type="protein sequence ID" value="QWS70799.1"/>
    <property type="molecule type" value="Genomic_DNA"/>
</dbReference>
<name>B2KX68_NPVSF</name>
<feature type="region of interest" description="Disordered" evidence="1">
    <location>
        <begin position="161"/>
        <end position="202"/>
    </location>
</feature>
<dbReference type="InterPro" id="IPR005092">
    <property type="entry name" value="TATR"/>
</dbReference>
<gene>
    <name evidence="3" type="primary">ie-1</name>
</gene>
<dbReference type="EMBL" id="EU258200">
    <property type="protein sequence ID" value="ACA02692.1"/>
    <property type="molecule type" value="Genomic_DNA"/>
</dbReference>
<feature type="compositionally biased region" description="Basic residues" evidence="1">
    <location>
        <begin position="134"/>
        <end position="143"/>
    </location>
</feature>
<organism evidence="2">
    <name type="scientific">Spodoptera frugiperda nuclear polyhedrosis virus</name>
    <name type="common">SfNPV</name>
    <dbReference type="NCBI Taxonomy" id="10455"/>
    <lineage>
        <taxon>Viruses</taxon>
        <taxon>Viruses incertae sedis</taxon>
        <taxon>Naldaviricetes</taxon>
        <taxon>Lefavirales</taxon>
        <taxon>Baculoviridae</taxon>
        <taxon>Alphabaculovirus</taxon>
        <taxon>Alphabaculovirus spofrugiperdae</taxon>
    </lineage>
</organism>
<feature type="compositionally biased region" description="Low complexity" evidence="1">
    <location>
        <begin position="114"/>
        <end position="133"/>
    </location>
</feature>
<reference evidence="2" key="1">
    <citation type="submission" date="2007-10" db="EMBL/GenBank/DDBJ databases">
        <authorList>
            <person name="Wolff J.L.C."/>
            <person name="Valicente F.H."/>
            <person name="Oliveira J.V.C."/>
            <person name="Zanotto P.M.A."/>
        </authorList>
    </citation>
    <scope>NUCLEOTIDE SEQUENCE</scope>
    <source>
        <strain evidence="2">19</strain>
    </source>
</reference>
<feature type="region of interest" description="Disordered" evidence="1">
    <location>
        <begin position="114"/>
        <end position="144"/>
    </location>
</feature>
<evidence type="ECO:0000313" key="3">
    <source>
        <dbReference type="EMBL" id="QWS70799.1"/>
    </source>
</evidence>
<feature type="compositionally biased region" description="Low complexity" evidence="1">
    <location>
        <begin position="163"/>
        <end position="178"/>
    </location>
</feature>
<dbReference type="Pfam" id="PF03430">
    <property type="entry name" value="TATR"/>
    <property type="match status" value="1"/>
</dbReference>
<sequence>MHTLNDNANVQQYLYNGYKSSQHGNRTPIQENLGQFLKFQHPIPRTPEMLNYHRNSNNGLEDTYTDKNYNLLINSAEIINQNFDAGNLSQDIDLDLFDTLQPIVEDTIMKPINKSSSSSLKRISSSGSSSRASRGSKRVKRVSSKGIGLGAASKRLHYEDCVSDNNNNNSSSSDSSSSSEDEDDNNVVVKKNNKKSEVEEDDAIANNVATSTSDCQRVIVKPKVRGRYAKKMCISSAMKPVHVEKPTPSDPATEILFNEIIKKYSKKNAANANNSVVSNNRMFASHILDTSYYMFIVSKSANPDEIYSIRYINCVHSVYNEYTAHHLHNDRFVLVVTLERYRFMISYHLLQDMKISIPIQDQFSEKKLSDTNKNLCYFEEVKDFGFLSLLINTFHLDQVYVQGKTSLLFASIGEEKSKNILQYVNQMTDNKHLFTMPFSITRKEAPNQEDLKKYDMSVYVDDIMKFSTGLQFKTMDNLPNQHKMSRNDLLSTVARNLKFWYLGKQQGKNNNAYKDKTTNNFTYKYGCIARQFYDSNHKGVKKLFKIKKENGSAKLIENYLHSCKERFENHSFILITTKADERITIVKFGLEFLWITSVIKDIVVPDIVKEYGMYNHYIYNLNTGNRKEINIRHNGMIKLLSHYTGGLITFKEMNSIACDNFGCNFEKIIFDKKTAAKQDNDNC</sequence>
<proteinExistence type="predicted"/>
<protein>
    <submittedName>
        <fullName evidence="2 3">IE-1</fullName>
    </submittedName>
</protein>
<accession>B2KX68</accession>
<reference evidence="2" key="2">
    <citation type="journal article" date="2008" name="J. Gen. Virol.">
        <title>Analysis of the genome of Spodoptera frugiperda nucleopolyhedrovirus (SfMNPV-19) and of the high genomic heterogeneity in group II nucleopolyhedroviruses.</title>
        <authorList>
            <person name="Wolff J.L."/>
            <person name="Valicente F.H."/>
            <person name="Martins R."/>
            <person name="Oliveira J.V."/>
            <person name="Zanotto P.M."/>
        </authorList>
    </citation>
    <scope>NUCLEOTIDE SEQUENCE</scope>
    <source>
        <strain evidence="2">19</strain>
    </source>
</reference>
<evidence type="ECO:0000256" key="1">
    <source>
        <dbReference type="SAM" id="MobiDB-lite"/>
    </source>
</evidence>
<evidence type="ECO:0000313" key="2">
    <source>
        <dbReference type="EMBL" id="ACA02692.1"/>
    </source>
</evidence>